<gene>
    <name evidence="1" type="ORF">SAMN04487977_10593</name>
</gene>
<accession>A0A1H9GQ93</accession>
<dbReference type="InterPro" id="IPR011047">
    <property type="entry name" value="Quinoprotein_ADH-like_sf"/>
</dbReference>
<reference evidence="1 2" key="1">
    <citation type="submission" date="2016-10" db="EMBL/GenBank/DDBJ databases">
        <authorList>
            <person name="de Groot N.N."/>
        </authorList>
    </citation>
    <scope>NUCLEOTIDE SEQUENCE [LARGE SCALE GENOMIC DNA]</scope>
    <source>
        <strain evidence="1 2">B25</strain>
    </source>
</reference>
<organism evidence="1 2">
    <name type="scientific">Treponema bryantii</name>
    <dbReference type="NCBI Taxonomy" id="163"/>
    <lineage>
        <taxon>Bacteria</taxon>
        <taxon>Pseudomonadati</taxon>
        <taxon>Spirochaetota</taxon>
        <taxon>Spirochaetia</taxon>
        <taxon>Spirochaetales</taxon>
        <taxon>Treponemataceae</taxon>
        <taxon>Treponema</taxon>
    </lineage>
</organism>
<dbReference type="Proteomes" id="UP000182360">
    <property type="component" value="Unassembled WGS sequence"/>
</dbReference>
<protein>
    <recommendedName>
        <fullName evidence="3">Lipoprotein</fullName>
    </recommendedName>
</protein>
<dbReference type="RefSeq" id="WP_074643798.1">
    <property type="nucleotide sequence ID" value="NZ_FOFU01000005.1"/>
</dbReference>
<evidence type="ECO:0008006" key="3">
    <source>
        <dbReference type="Google" id="ProtNLM"/>
    </source>
</evidence>
<keyword evidence="2" id="KW-1185">Reference proteome</keyword>
<name>A0A1H9GQ93_9SPIR</name>
<proteinExistence type="predicted"/>
<dbReference type="SUPFAM" id="SSF50998">
    <property type="entry name" value="Quinoprotein alcohol dehydrogenase-like"/>
    <property type="match status" value="1"/>
</dbReference>
<sequence>MKKKVIPLIQLGLIVLLFVFSGCTGLFNDSKKSLTFNLSCTPNETNDMDVYFDSFSDDGKRNDKQRFVGTIANNQLRFSIDMPESTSYVDFLIVRRSSQSVYCYGTMKINNTLNTYNYAGYWFYNYSDSQIHPDDMKYQMVGINKEYFVDVDLPVSDSFYYNYNDPNSDIFYACKINTKQNGCIKVSYSNNENTQLIVTKEISRLYGKQISTYDQISKHESGSVVYNTDGAPLYVFIRPEHYFDENETSLINFQIEDMEERLPNAANIFSVCSYDDKGFYFLKEHEDSSTNNPKATNFLYYYDYSTSKLNQFKEYPEEIVKAVFKNEKVYVACEQNLYLLDLITKTDSLLYTTTDTINDIILIDNDTKLLIAEWSGNWKLYDTADFSIPMLESSAWTDFYPMSVNYQMIYFPETKRLVWKENSIYSGIFNLDFSSFSKNNNSFRGTNGNNGNIFRYGNEEKIITGTFSRIFNCETGECLKTIKTEDDYGHVFDYTLFMDQYLFTAKGNIIEKRDYNDPDTIFVKKQIKGETIKDINRDSNGNIIVVTNGSRLSNGECEIFVHKFNNNLEEIF</sequence>
<dbReference type="EMBL" id="FOFU01000005">
    <property type="protein sequence ID" value="SEQ52158.1"/>
    <property type="molecule type" value="Genomic_DNA"/>
</dbReference>
<evidence type="ECO:0000313" key="2">
    <source>
        <dbReference type="Proteomes" id="UP000182360"/>
    </source>
</evidence>
<dbReference type="PROSITE" id="PS51257">
    <property type="entry name" value="PROKAR_LIPOPROTEIN"/>
    <property type="match status" value="1"/>
</dbReference>
<dbReference type="AlphaFoldDB" id="A0A1H9GQ93"/>
<evidence type="ECO:0000313" key="1">
    <source>
        <dbReference type="EMBL" id="SEQ52158.1"/>
    </source>
</evidence>